<keyword evidence="3" id="KW-1185">Reference proteome</keyword>
<dbReference type="PANTHER" id="PTHR39697:SF2">
    <property type="entry name" value="CYANOVIRIN-N DOMAIN-CONTAINING PROTEIN"/>
    <property type="match status" value="1"/>
</dbReference>
<name>A0A9P5LHW0_9HYPO</name>
<sequence>MGKEFEFSDSMSTASTADGDGCNTPTHTIITEGGYDTLVTEAVPGPDEVFVIRNRESGMAITLIDGQLQLCEGLTPPGGFHWRCVEKEGWLGFRNSVSGTYIGHDERKRFIARVTHHKPHEYFCVRPHPQKGGYELLMRHGNELWKMNVGADGKSLVETKNEGTTWDFFKTQQPIY</sequence>
<evidence type="ECO:0000256" key="1">
    <source>
        <dbReference type="SAM" id="MobiDB-lite"/>
    </source>
</evidence>
<dbReference type="PANTHER" id="PTHR39697">
    <property type="entry name" value="RICIN B LECTIN DOMAIN-CONTAINING PROTEIN-RELATED"/>
    <property type="match status" value="1"/>
</dbReference>
<evidence type="ECO:0000313" key="3">
    <source>
        <dbReference type="Proteomes" id="UP000722485"/>
    </source>
</evidence>
<feature type="region of interest" description="Disordered" evidence="1">
    <location>
        <begin position="1"/>
        <end position="23"/>
    </location>
</feature>
<comment type="caution">
    <text evidence="2">The sequence shown here is derived from an EMBL/GenBank/DDBJ whole genome shotgun (WGS) entry which is preliminary data.</text>
</comment>
<protein>
    <submittedName>
        <fullName evidence="2">Uncharacterized protein</fullName>
    </submittedName>
</protein>
<evidence type="ECO:0000313" key="2">
    <source>
        <dbReference type="EMBL" id="KAF7550893.1"/>
    </source>
</evidence>
<proteinExistence type="predicted"/>
<dbReference type="AlphaFoldDB" id="A0A9P5LHW0"/>
<dbReference type="OrthoDB" id="5289641at2759"/>
<dbReference type="Proteomes" id="UP000722485">
    <property type="component" value="Unassembled WGS sequence"/>
</dbReference>
<reference evidence="2" key="1">
    <citation type="submission" date="2020-03" db="EMBL/GenBank/DDBJ databases">
        <title>Draft Genome Sequence of Cylindrodendrum hubeiense.</title>
        <authorList>
            <person name="Buettner E."/>
            <person name="Kellner H."/>
        </authorList>
    </citation>
    <scope>NUCLEOTIDE SEQUENCE</scope>
    <source>
        <strain evidence="2">IHI 201604</strain>
    </source>
</reference>
<accession>A0A9P5LHW0</accession>
<organism evidence="2 3">
    <name type="scientific">Cylindrodendrum hubeiense</name>
    <dbReference type="NCBI Taxonomy" id="595255"/>
    <lineage>
        <taxon>Eukaryota</taxon>
        <taxon>Fungi</taxon>
        <taxon>Dikarya</taxon>
        <taxon>Ascomycota</taxon>
        <taxon>Pezizomycotina</taxon>
        <taxon>Sordariomycetes</taxon>
        <taxon>Hypocreomycetidae</taxon>
        <taxon>Hypocreales</taxon>
        <taxon>Nectriaceae</taxon>
        <taxon>Cylindrodendrum</taxon>
    </lineage>
</organism>
<dbReference type="EMBL" id="JAANBB010000089">
    <property type="protein sequence ID" value="KAF7550893.1"/>
    <property type="molecule type" value="Genomic_DNA"/>
</dbReference>
<gene>
    <name evidence="2" type="ORF">G7Z17_g5387</name>
</gene>